<accession>A0A0R3R3A0</accession>
<evidence type="ECO:0000256" key="2">
    <source>
        <dbReference type="ARBA" id="ARBA00022737"/>
    </source>
</evidence>
<evidence type="ECO:0000256" key="1">
    <source>
        <dbReference type="ARBA" id="ARBA00022574"/>
    </source>
</evidence>
<dbReference type="InterPro" id="IPR015943">
    <property type="entry name" value="WD40/YVTN_repeat-like_dom_sf"/>
</dbReference>
<dbReference type="PROSITE" id="PS50082">
    <property type="entry name" value="WD_REPEATS_2"/>
    <property type="match status" value="1"/>
</dbReference>
<dbReference type="InterPro" id="IPR001680">
    <property type="entry name" value="WD40_rpt"/>
</dbReference>
<dbReference type="STRING" id="42155.A0A0R3R3A0"/>
<dbReference type="Gene3D" id="2.130.10.10">
    <property type="entry name" value="YVTN repeat-like/Quinoprotein amine dehydrogenase"/>
    <property type="match status" value="1"/>
</dbReference>
<keyword evidence="1 3" id="KW-0853">WD repeat</keyword>
<organism evidence="4">
    <name type="scientific">Brugia timori</name>
    <dbReference type="NCBI Taxonomy" id="42155"/>
    <lineage>
        <taxon>Eukaryota</taxon>
        <taxon>Metazoa</taxon>
        <taxon>Ecdysozoa</taxon>
        <taxon>Nematoda</taxon>
        <taxon>Chromadorea</taxon>
        <taxon>Rhabditida</taxon>
        <taxon>Spirurina</taxon>
        <taxon>Spiruromorpha</taxon>
        <taxon>Filarioidea</taxon>
        <taxon>Onchocercidae</taxon>
        <taxon>Brugia</taxon>
    </lineage>
</organism>
<dbReference type="InterPro" id="IPR019775">
    <property type="entry name" value="WD40_repeat_CS"/>
</dbReference>
<feature type="repeat" description="WD" evidence="3">
    <location>
        <begin position="16"/>
        <end position="31"/>
    </location>
</feature>
<proteinExistence type="predicted"/>
<evidence type="ECO:0000313" key="4">
    <source>
        <dbReference type="WBParaSite" id="BTMF_0001449001-mRNA-1"/>
    </source>
</evidence>
<protein>
    <submittedName>
        <fullName evidence="4">WD_REPEATS_REGION domain-containing protein</fullName>
    </submittedName>
</protein>
<dbReference type="SUPFAM" id="SSF50960">
    <property type="entry name" value="TolB, C-terminal domain"/>
    <property type="match status" value="1"/>
</dbReference>
<dbReference type="PROSITE" id="PS00678">
    <property type="entry name" value="WD_REPEATS_1"/>
    <property type="match status" value="1"/>
</dbReference>
<sequence>LQVYPSNFEWLPQSSIITGGADQTIRIWNVDHLLRSFDENKRTSLPYANVFSDDLKKVIFITNNDSQLNESPDGMFHVLS</sequence>
<evidence type="ECO:0000256" key="3">
    <source>
        <dbReference type="PROSITE-ProRule" id="PRU00221"/>
    </source>
</evidence>
<dbReference type="WBParaSite" id="BTMF_0001449001-mRNA-1">
    <property type="protein sequence ID" value="BTMF_0001449001-mRNA-1"/>
    <property type="gene ID" value="BTMF_0001449001"/>
</dbReference>
<reference evidence="4" key="1">
    <citation type="submission" date="2017-02" db="UniProtKB">
        <authorList>
            <consortium name="WormBaseParasite"/>
        </authorList>
    </citation>
    <scope>IDENTIFICATION</scope>
</reference>
<keyword evidence="2" id="KW-0677">Repeat</keyword>
<dbReference type="AlphaFoldDB" id="A0A0R3R3A0"/>
<name>A0A0R3R3A0_9BILA</name>